<keyword evidence="4 11" id="KW-0479">Metal-binding</keyword>
<dbReference type="Gene3D" id="1.10.8.10">
    <property type="entry name" value="DNA helicase RuvA subunit, C-terminal domain"/>
    <property type="match status" value="2"/>
</dbReference>
<evidence type="ECO:0000313" key="19">
    <source>
        <dbReference type="EMBL" id="EFJ32327.1"/>
    </source>
</evidence>
<feature type="domain" description="USP" evidence="17">
    <location>
        <begin position="305"/>
        <end position="779"/>
    </location>
</feature>
<dbReference type="Gramene" id="EFJ32327">
    <property type="protein sequence ID" value="EFJ32327"/>
    <property type="gene ID" value="SELMODRAFT_86216"/>
</dbReference>
<dbReference type="GO" id="GO:0008270">
    <property type="term" value="F:zinc ion binding"/>
    <property type="evidence" value="ECO:0007669"/>
    <property type="project" value="UniProtKB-UniRule"/>
</dbReference>
<feature type="active site" description="Nucleophile" evidence="12">
    <location>
        <position position="314"/>
    </location>
</feature>
<dbReference type="InterPro" id="IPR015940">
    <property type="entry name" value="UBA"/>
</dbReference>
<comment type="similarity">
    <text evidence="2 11 15">Belongs to the peptidase C19 family.</text>
</comment>
<comment type="catalytic activity">
    <reaction evidence="1 11 15">
        <text>Thiol-dependent hydrolysis of ester, thioester, amide, peptide and isopeptide bonds formed by the C-terminal Gly of ubiquitin (a 76-residue protein attached to proteins as an intracellular targeting signal).</text>
        <dbReference type="EC" id="3.4.19.12"/>
    </reaction>
</comment>
<evidence type="ECO:0000313" key="20">
    <source>
        <dbReference type="Proteomes" id="UP000001514"/>
    </source>
</evidence>
<evidence type="ECO:0000259" key="18">
    <source>
        <dbReference type="PROSITE" id="PS50271"/>
    </source>
</evidence>
<keyword evidence="20" id="KW-1185">Reference proteome</keyword>
<feature type="domain" description="UBA" evidence="16">
    <location>
        <begin position="652"/>
        <end position="692"/>
    </location>
</feature>
<dbReference type="FunFam" id="3.30.40.10:FF:000026">
    <property type="entry name" value="Ubiquitin carboxyl-terminal hydrolase"/>
    <property type="match status" value="1"/>
</dbReference>
<dbReference type="PIRSF" id="PIRSF016308">
    <property type="entry name" value="UBP"/>
    <property type="match status" value="1"/>
</dbReference>
<evidence type="ECO:0000256" key="5">
    <source>
        <dbReference type="ARBA" id="ARBA00022737"/>
    </source>
</evidence>
<dbReference type="InterPro" id="IPR001607">
    <property type="entry name" value="Znf_UBP"/>
</dbReference>
<dbReference type="EMBL" id="GL377572">
    <property type="protein sequence ID" value="EFJ32327.1"/>
    <property type="molecule type" value="Genomic_DNA"/>
</dbReference>
<dbReference type="SUPFAM" id="SSF54001">
    <property type="entry name" value="Cysteine proteinases"/>
    <property type="match status" value="1"/>
</dbReference>
<dbReference type="FunCoup" id="D8R6K7">
    <property type="interactions" value="5313"/>
</dbReference>
<dbReference type="InterPro" id="IPR009060">
    <property type="entry name" value="UBA-like_sf"/>
</dbReference>
<dbReference type="Pfam" id="PF02148">
    <property type="entry name" value="zf-UBP"/>
    <property type="match status" value="1"/>
</dbReference>
<feature type="binding site" evidence="13">
    <location>
        <position position="210"/>
    </location>
    <ligand>
        <name>Zn(2+)</name>
        <dbReference type="ChEBI" id="CHEBI:29105"/>
    </ligand>
</feature>
<evidence type="ECO:0000256" key="4">
    <source>
        <dbReference type="ARBA" id="ARBA00022723"/>
    </source>
</evidence>
<dbReference type="PROSITE" id="PS50235">
    <property type="entry name" value="USP_3"/>
    <property type="match status" value="1"/>
</dbReference>
<reference evidence="19 20" key="1">
    <citation type="journal article" date="2011" name="Science">
        <title>The Selaginella genome identifies genetic changes associated with the evolution of vascular plants.</title>
        <authorList>
            <person name="Banks J.A."/>
            <person name="Nishiyama T."/>
            <person name="Hasebe M."/>
            <person name="Bowman J.L."/>
            <person name="Gribskov M."/>
            <person name="dePamphilis C."/>
            <person name="Albert V.A."/>
            <person name="Aono N."/>
            <person name="Aoyama T."/>
            <person name="Ambrose B.A."/>
            <person name="Ashton N.W."/>
            <person name="Axtell M.J."/>
            <person name="Barker E."/>
            <person name="Barker M.S."/>
            <person name="Bennetzen J.L."/>
            <person name="Bonawitz N.D."/>
            <person name="Chapple C."/>
            <person name="Cheng C."/>
            <person name="Correa L.G."/>
            <person name="Dacre M."/>
            <person name="DeBarry J."/>
            <person name="Dreyer I."/>
            <person name="Elias M."/>
            <person name="Engstrom E.M."/>
            <person name="Estelle M."/>
            <person name="Feng L."/>
            <person name="Finet C."/>
            <person name="Floyd S.K."/>
            <person name="Frommer W.B."/>
            <person name="Fujita T."/>
            <person name="Gramzow L."/>
            <person name="Gutensohn M."/>
            <person name="Harholt J."/>
            <person name="Hattori M."/>
            <person name="Heyl A."/>
            <person name="Hirai T."/>
            <person name="Hiwatashi Y."/>
            <person name="Ishikawa M."/>
            <person name="Iwata M."/>
            <person name="Karol K.G."/>
            <person name="Koehler B."/>
            <person name="Kolukisaoglu U."/>
            <person name="Kubo M."/>
            <person name="Kurata T."/>
            <person name="Lalonde S."/>
            <person name="Li K."/>
            <person name="Li Y."/>
            <person name="Litt A."/>
            <person name="Lyons E."/>
            <person name="Manning G."/>
            <person name="Maruyama T."/>
            <person name="Michael T.P."/>
            <person name="Mikami K."/>
            <person name="Miyazaki S."/>
            <person name="Morinaga S."/>
            <person name="Murata T."/>
            <person name="Mueller-Roeber B."/>
            <person name="Nelson D.R."/>
            <person name="Obara M."/>
            <person name="Oguri Y."/>
            <person name="Olmstead R.G."/>
            <person name="Onodera N."/>
            <person name="Petersen B.L."/>
            <person name="Pils B."/>
            <person name="Prigge M."/>
            <person name="Rensing S.A."/>
            <person name="Riano-Pachon D.M."/>
            <person name="Roberts A.W."/>
            <person name="Sato Y."/>
            <person name="Scheller H.V."/>
            <person name="Schulz B."/>
            <person name="Schulz C."/>
            <person name="Shakirov E.V."/>
            <person name="Shibagaki N."/>
            <person name="Shinohara N."/>
            <person name="Shippen D.E."/>
            <person name="Soerensen I."/>
            <person name="Sotooka R."/>
            <person name="Sugimoto N."/>
            <person name="Sugita M."/>
            <person name="Sumikawa N."/>
            <person name="Tanurdzic M."/>
            <person name="Theissen G."/>
            <person name="Ulvskov P."/>
            <person name="Wakazuki S."/>
            <person name="Weng J.K."/>
            <person name="Willats W.W."/>
            <person name="Wipf D."/>
            <person name="Wolf P.G."/>
            <person name="Yang L."/>
            <person name="Zimmer A.D."/>
            <person name="Zhu Q."/>
            <person name="Mitros T."/>
            <person name="Hellsten U."/>
            <person name="Loque D."/>
            <person name="Otillar R."/>
            <person name="Salamov A."/>
            <person name="Schmutz J."/>
            <person name="Shapiro H."/>
            <person name="Lindquist E."/>
            <person name="Lucas S."/>
            <person name="Rokhsar D."/>
            <person name="Grigoriev I.V."/>
        </authorList>
    </citation>
    <scope>NUCLEOTIDE SEQUENCE [LARGE SCALE GENOMIC DNA]</scope>
</reference>
<dbReference type="SMART" id="SM00165">
    <property type="entry name" value="UBA"/>
    <property type="match status" value="2"/>
</dbReference>
<feature type="binding site" evidence="13">
    <location>
        <position position="197"/>
    </location>
    <ligand>
        <name>Zn(2+)</name>
        <dbReference type="ChEBI" id="CHEBI:29105"/>
    </ligand>
</feature>
<dbReference type="InterPro" id="IPR028889">
    <property type="entry name" value="USP"/>
</dbReference>
<evidence type="ECO:0000256" key="1">
    <source>
        <dbReference type="ARBA" id="ARBA00000707"/>
    </source>
</evidence>
<name>D8R6K7_SELML</name>
<dbReference type="Pfam" id="PF00443">
    <property type="entry name" value="UCH"/>
    <property type="match status" value="1"/>
</dbReference>
<dbReference type="FunFam" id="1.10.8.10:FF:000086">
    <property type="entry name" value="Ubiquitin carboxyl-terminal hydrolase"/>
    <property type="match status" value="1"/>
</dbReference>
<dbReference type="CDD" id="cd14388">
    <property type="entry name" value="UBA2_atUBP14"/>
    <property type="match status" value="1"/>
</dbReference>
<dbReference type="STRING" id="88036.D8R6K7"/>
<feature type="active site" description="Proton acceptor" evidence="12">
    <location>
        <position position="741"/>
    </location>
</feature>
<keyword evidence="10 11" id="KW-0862">Zinc</keyword>
<feature type="domain" description="UBA" evidence="16">
    <location>
        <begin position="593"/>
        <end position="634"/>
    </location>
</feature>
<dbReference type="CDD" id="cd02658">
    <property type="entry name" value="Peptidase_C19B"/>
    <property type="match status" value="1"/>
</dbReference>
<evidence type="ECO:0000256" key="15">
    <source>
        <dbReference type="RuleBase" id="RU366025"/>
    </source>
</evidence>
<dbReference type="PROSITE" id="PS50271">
    <property type="entry name" value="ZF_UBP"/>
    <property type="match status" value="1"/>
</dbReference>
<feature type="domain" description="UBP-type" evidence="18">
    <location>
        <begin position="153"/>
        <end position="263"/>
    </location>
</feature>
<dbReference type="PROSITE" id="PS50030">
    <property type="entry name" value="UBA"/>
    <property type="match status" value="2"/>
</dbReference>
<evidence type="ECO:0000259" key="17">
    <source>
        <dbReference type="PROSITE" id="PS50235"/>
    </source>
</evidence>
<dbReference type="Pfam" id="PF17807">
    <property type="entry name" value="zf-UBP_var"/>
    <property type="match status" value="1"/>
</dbReference>
<accession>D8R6K7</accession>
<comment type="function">
    <text evidence="15">Recognizes and hydrolyzes the peptide bond at the C-terminal Gly of ubiquitin. Involved in the processing of poly-ubiquitin precursors as well as that of ubiquitinated proteins.</text>
</comment>
<dbReference type="MEROPS" id="C19.012"/>
<dbReference type="GO" id="GO:0016579">
    <property type="term" value="P:protein deubiquitination"/>
    <property type="evidence" value="ECO:0007669"/>
    <property type="project" value="InterPro"/>
</dbReference>
<dbReference type="EC" id="3.4.19.12" evidence="11 15"/>
<dbReference type="InterPro" id="IPR016652">
    <property type="entry name" value="Ubiquitinyl_hydrolase"/>
</dbReference>
<evidence type="ECO:0000256" key="10">
    <source>
        <dbReference type="ARBA" id="ARBA00022833"/>
    </source>
</evidence>
<feature type="binding site" evidence="13">
    <location>
        <position position="180"/>
    </location>
    <ligand>
        <name>Zn(2+)</name>
        <dbReference type="ChEBI" id="CHEBI:29105"/>
    </ligand>
</feature>
<dbReference type="CDD" id="cd14295">
    <property type="entry name" value="UBA1_atUBP14"/>
    <property type="match status" value="1"/>
</dbReference>
<evidence type="ECO:0000259" key="16">
    <source>
        <dbReference type="PROSITE" id="PS50030"/>
    </source>
</evidence>
<keyword evidence="3 11" id="KW-0645">Protease</keyword>
<dbReference type="InterPro" id="IPR018200">
    <property type="entry name" value="USP_CS"/>
</dbReference>
<proteinExistence type="inferred from homology"/>
<dbReference type="InterPro" id="IPR038765">
    <property type="entry name" value="Papain-like_cys_pep_sf"/>
</dbReference>
<evidence type="ECO:0000256" key="7">
    <source>
        <dbReference type="ARBA" id="ARBA00022786"/>
    </source>
</evidence>
<dbReference type="PANTHER" id="PTHR21646">
    <property type="entry name" value="UBIQUITIN CARBOXYL-TERMINAL HYDROLASE"/>
    <property type="match status" value="1"/>
</dbReference>
<evidence type="ECO:0000256" key="9">
    <source>
        <dbReference type="ARBA" id="ARBA00022807"/>
    </source>
</evidence>
<keyword evidence="9 11" id="KW-0788">Thiol protease</keyword>
<keyword evidence="6 14" id="KW-0863">Zinc-finger</keyword>
<evidence type="ECO:0000256" key="6">
    <source>
        <dbReference type="ARBA" id="ARBA00022771"/>
    </source>
</evidence>
<dbReference type="Gene3D" id="3.90.70.10">
    <property type="entry name" value="Cysteine proteinases"/>
    <property type="match status" value="1"/>
</dbReference>
<dbReference type="InterPro" id="IPR050185">
    <property type="entry name" value="Ub_carboxyl-term_hydrolase"/>
</dbReference>
<dbReference type="OMA" id="ASTECAY"/>
<dbReference type="SUPFAM" id="SSF57850">
    <property type="entry name" value="RING/U-box"/>
    <property type="match status" value="1"/>
</dbReference>
<evidence type="ECO:0000256" key="13">
    <source>
        <dbReference type="PIRSR" id="PIRSR016308-3"/>
    </source>
</evidence>
<protein>
    <recommendedName>
        <fullName evidence="11 15">Ubiquitin carboxyl-terminal hydrolase</fullName>
        <ecNumber evidence="11 15">3.4.19.12</ecNumber>
    </recommendedName>
</protein>
<dbReference type="SMART" id="SM00290">
    <property type="entry name" value="ZnF_UBP"/>
    <property type="match status" value="1"/>
</dbReference>
<evidence type="ECO:0000256" key="8">
    <source>
        <dbReference type="ARBA" id="ARBA00022801"/>
    </source>
</evidence>
<gene>
    <name evidence="19" type="ORF">SELMODRAFT_86216</name>
</gene>
<dbReference type="Proteomes" id="UP000001514">
    <property type="component" value="Unassembled WGS sequence"/>
</dbReference>
<dbReference type="Gene3D" id="3.30.40.10">
    <property type="entry name" value="Zinc/RING finger domain, C3HC4 (zinc finger)"/>
    <property type="match status" value="2"/>
</dbReference>
<dbReference type="GO" id="GO:0004843">
    <property type="term" value="F:cysteine-type deubiquitinase activity"/>
    <property type="evidence" value="ECO:0007669"/>
    <property type="project" value="UniProtKB-UniRule"/>
</dbReference>
<dbReference type="SUPFAM" id="SSF46934">
    <property type="entry name" value="UBA-like"/>
    <property type="match status" value="1"/>
</dbReference>
<dbReference type="KEGG" id="smo:SELMODRAFT_86216"/>
<evidence type="ECO:0000256" key="3">
    <source>
        <dbReference type="ARBA" id="ARBA00022670"/>
    </source>
</evidence>
<dbReference type="InterPro" id="IPR041432">
    <property type="entry name" value="UBP13_Znf-UBP_var"/>
</dbReference>
<keyword evidence="8 11" id="KW-0378">Hydrolase</keyword>
<keyword evidence="5" id="KW-0677">Repeat</keyword>
<dbReference type="eggNOG" id="KOG0944">
    <property type="taxonomic scope" value="Eukaryota"/>
</dbReference>
<evidence type="ECO:0000256" key="12">
    <source>
        <dbReference type="PIRSR" id="PIRSR016308-1"/>
    </source>
</evidence>
<organism evidence="20">
    <name type="scientific">Selaginella moellendorffii</name>
    <name type="common">Spikemoss</name>
    <dbReference type="NCBI Taxonomy" id="88036"/>
    <lineage>
        <taxon>Eukaryota</taxon>
        <taxon>Viridiplantae</taxon>
        <taxon>Streptophyta</taxon>
        <taxon>Embryophyta</taxon>
        <taxon>Tracheophyta</taxon>
        <taxon>Lycopodiopsida</taxon>
        <taxon>Selaginellales</taxon>
        <taxon>Selaginellaceae</taxon>
        <taxon>Selaginella</taxon>
    </lineage>
</organism>
<feature type="binding site" evidence="13">
    <location>
        <position position="177"/>
    </location>
    <ligand>
        <name>Zn(2+)</name>
        <dbReference type="ChEBI" id="CHEBI:29105"/>
    </ligand>
</feature>
<dbReference type="InParanoid" id="D8R6K7"/>
<evidence type="ECO:0000256" key="11">
    <source>
        <dbReference type="PIRNR" id="PIRNR016308"/>
    </source>
</evidence>
<dbReference type="Pfam" id="PF00627">
    <property type="entry name" value="UBA"/>
    <property type="match status" value="2"/>
</dbReference>
<keyword evidence="7 11" id="KW-0833">Ubl conjugation pathway</keyword>
<evidence type="ECO:0000256" key="2">
    <source>
        <dbReference type="ARBA" id="ARBA00009085"/>
    </source>
</evidence>
<dbReference type="PANTHER" id="PTHR21646:SF10">
    <property type="entry name" value="UBIQUITIN CARBOXYL-TERMINAL HYDROLASE 14"/>
    <property type="match status" value="1"/>
</dbReference>
<evidence type="ECO:0000256" key="14">
    <source>
        <dbReference type="PROSITE-ProRule" id="PRU00502"/>
    </source>
</evidence>
<dbReference type="GO" id="GO:0006508">
    <property type="term" value="P:proteolysis"/>
    <property type="evidence" value="ECO:0007669"/>
    <property type="project" value="UniProtKB-KW"/>
</dbReference>
<dbReference type="InterPro" id="IPR013083">
    <property type="entry name" value="Znf_RING/FYVE/PHD"/>
</dbReference>
<sequence length="779" mass="86218">MALSNVGMPQASTRIYKEECCLTFDTPKSDGGLFVDLTSFLAFGREQAMWNFKKTGSSVYLHIKHTLKESDEEDDRPHKKPTLLAIGVEGGFETKEPEYDETLSIVILPDYQTLPLSSAELPEKVRLCVDAVVQSVGAERKEQVSAWTADKKQLSIYAQSLQQLNNGVRVPPSGWKCQRCDKQENLWLNLTDGSILCGRRNFDGTGGNNHALEHYANVKYPLAVKLGTITADLETADVFSYAEDDTVTDPLLAQHLAHFGINFAALKKTEMTTAERELDQNVNFDWNRIQEKGKELEPLFGPGFTGLVNLGNSCYLASVLQIIFATRDFQLRYYGNLKLDDAFQLAAADPTQDLNTQLSKLGHGLLSGKYSEQPEFQKGIPPRMFKSLIGAGHPEFASSRQQDAFEFFQYFLEQVERENVANPNEDPSRCFKFLVEERIVCCSSGKVKYTKRVDNALSLTLPLDAATNRDEVAAYEKITSEGGNSGEKIEVVRPRIPLSACLDRFAAPDEVEFYSTAVNARTTALKMTSLATFPTYLLLHMRKFQLDASWVPKKLDVFLDVPDTIDISHMRGKGLQPGEELLPEADDEAEGPVADEAIVSQLMDMGFPRVRCEKAAIFTSNHGAEPAMEWLLSHMDDPDIDVPYSHSSSNANVDENAVQALVALGFSADLARKALRATGGRTEDAAEWIFSNSDDANAMELDVGGSSTPSSSVPHDLPDGSGKYKLMGFVSHMGSSTLCGHYVAHILKEGRWVIFNDAKVALSGDPPKDMGYLYVFQRV</sequence>
<dbReference type="InterPro" id="IPR001394">
    <property type="entry name" value="Peptidase_C19_UCH"/>
</dbReference>
<dbReference type="PROSITE" id="PS00972">
    <property type="entry name" value="USP_1"/>
    <property type="match status" value="1"/>
</dbReference>
<dbReference type="AlphaFoldDB" id="D8R6K7"/>
<dbReference type="HOGENOM" id="CLU_009884_1_0_1"/>
<dbReference type="PROSITE" id="PS00973">
    <property type="entry name" value="USP_2"/>
    <property type="match status" value="1"/>
</dbReference>